<dbReference type="Proteomes" id="UP000176917">
    <property type="component" value="Unassembled WGS sequence"/>
</dbReference>
<evidence type="ECO:0000313" key="2">
    <source>
        <dbReference type="EMBL" id="OHA73485.1"/>
    </source>
</evidence>
<feature type="transmembrane region" description="Helical" evidence="1">
    <location>
        <begin position="247"/>
        <end position="266"/>
    </location>
</feature>
<dbReference type="EMBL" id="MHUG01000011">
    <property type="protein sequence ID" value="OHA73485.1"/>
    <property type="molecule type" value="Genomic_DNA"/>
</dbReference>
<feature type="transmembrane region" description="Helical" evidence="1">
    <location>
        <begin position="221"/>
        <end position="241"/>
    </location>
</feature>
<dbReference type="AlphaFoldDB" id="A0A1G2RKW0"/>
<gene>
    <name evidence="2" type="ORF">A3B24_03165</name>
</gene>
<feature type="transmembrane region" description="Helical" evidence="1">
    <location>
        <begin position="156"/>
        <end position="180"/>
    </location>
</feature>
<accession>A0A1G2RKW0</accession>
<dbReference type="STRING" id="1802461.A3B24_03165"/>
<evidence type="ECO:0000256" key="1">
    <source>
        <dbReference type="SAM" id="Phobius"/>
    </source>
</evidence>
<name>A0A1G2RKW0_9BACT</name>
<keyword evidence="1" id="KW-1133">Transmembrane helix</keyword>
<protein>
    <submittedName>
        <fullName evidence="2">Uncharacterized protein</fullName>
    </submittedName>
</protein>
<reference evidence="2 3" key="1">
    <citation type="journal article" date="2016" name="Nat. Commun.">
        <title>Thousands of microbial genomes shed light on interconnected biogeochemical processes in an aquifer system.</title>
        <authorList>
            <person name="Anantharaman K."/>
            <person name="Brown C.T."/>
            <person name="Hug L.A."/>
            <person name="Sharon I."/>
            <person name="Castelle C.J."/>
            <person name="Probst A.J."/>
            <person name="Thomas B.C."/>
            <person name="Singh A."/>
            <person name="Wilkins M.J."/>
            <person name="Karaoz U."/>
            <person name="Brodie E.L."/>
            <person name="Williams K.H."/>
            <person name="Hubbard S.S."/>
            <person name="Banfield J.F."/>
        </authorList>
    </citation>
    <scope>NUCLEOTIDE SEQUENCE [LARGE SCALE GENOMIC DNA]</scope>
</reference>
<feature type="transmembrane region" description="Helical" evidence="1">
    <location>
        <begin position="120"/>
        <end position="144"/>
    </location>
</feature>
<comment type="caution">
    <text evidence="2">The sequence shown here is derived from an EMBL/GenBank/DDBJ whole genome shotgun (WGS) entry which is preliminary data.</text>
</comment>
<keyword evidence="1" id="KW-0812">Transmembrane</keyword>
<feature type="transmembrane region" description="Helical" evidence="1">
    <location>
        <begin position="94"/>
        <end position="114"/>
    </location>
</feature>
<organism evidence="2 3">
    <name type="scientific">Candidatus Wildermuthbacteria bacterium RIFCSPLOWO2_01_FULL_48_16</name>
    <dbReference type="NCBI Taxonomy" id="1802461"/>
    <lineage>
        <taxon>Bacteria</taxon>
        <taxon>Candidatus Wildermuthiibacteriota</taxon>
    </lineage>
</organism>
<evidence type="ECO:0000313" key="3">
    <source>
        <dbReference type="Proteomes" id="UP000176917"/>
    </source>
</evidence>
<feature type="transmembrane region" description="Helical" evidence="1">
    <location>
        <begin position="7"/>
        <end position="26"/>
    </location>
</feature>
<sequence length="277" mass="30102">MESIRDVQVRLFFGVLFGIAGGVLVADALPFVIWWFAIPIGAVLGGAVFAAPEIRKAAPVAARSAWQSLAHLPVYWRRYQEAPLERRRKWQISVAVFSSLFIAGGLLSGSAIAMSEGGTLPGLTVLIMMVSFISYILLAVGPVFATANRKVPVRAIVFASPPGPFLFIAFALVLSIRFFGKTIWRGAPKAPVFLSGVLRDAAKFAVRFSIELFWQVNSRPLAITAIGSGAGVGVFFPLFRLMWQWEILPAAIVGAPIGAVVSLAYYQFRPQRVLKAH</sequence>
<proteinExistence type="predicted"/>
<keyword evidence="1" id="KW-0472">Membrane</keyword>
<feature type="transmembrane region" description="Helical" evidence="1">
    <location>
        <begin position="32"/>
        <end position="51"/>
    </location>
</feature>